<dbReference type="EMBL" id="BAABGY010000002">
    <property type="protein sequence ID" value="GAA4322226.1"/>
    <property type="molecule type" value="Genomic_DNA"/>
</dbReference>
<gene>
    <name evidence="1" type="ORF">GCM10023184_08480</name>
</gene>
<evidence type="ECO:0000313" key="1">
    <source>
        <dbReference type="EMBL" id="GAA4322226.1"/>
    </source>
</evidence>
<proteinExistence type="predicted"/>
<dbReference type="Gene3D" id="3.40.50.280">
    <property type="entry name" value="Cobalamin-binding domain"/>
    <property type="match status" value="1"/>
</dbReference>
<organism evidence="1 2">
    <name type="scientific">Flaviaesturariibacter amylovorans</name>
    <dbReference type="NCBI Taxonomy" id="1084520"/>
    <lineage>
        <taxon>Bacteria</taxon>
        <taxon>Pseudomonadati</taxon>
        <taxon>Bacteroidota</taxon>
        <taxon>Chitinophagia</taxon>
        <taxon>Chitinophagales</taxon>
        <taxon>Chitinophagaceae</taxon>
        <taxon>Flaviaestuariibacter</taxon>
    </lineage>
</organism>
<accession>A0ABP8GDY2</accession>
<evidence type="ECO:0000313" key="2">
    <source>
        <dbReference type="Proteomes" id="UP001501725"/>
    </source>
</evidence>
<dbReference type="Proteomes" id="UP001501725">
    <property type="component" value="Unassembled WGS sequence"/>
</dbReference>
<protein>
    <submittedName>
        <fullName evidence="1">Uncharacterized protein</fullName>
    </submittedName>
</protein>
<reference evidence="2" key="1">
    <citation type="journal article" date="2019" name="Int. J. Syst. Evol. Microbiol.">
        <title>The Global Catalogue of Microorganisms (GCM) 10K type strain sequencing project: providing services to taxonomists for standard genome sequencing and annotation.</title>
        <authorList>
            <consortium name="The Broad Institute Genomics Platform"/>
            <consortium name="The Broad Institute Genome Sequencing Center for Infectious Disease"/>
            <person name="Wu L."/>
            <person name="Ma J."/>
        </authorList>
    </citation>
    <scope>NUCLEOTIDE SEQUENCE [LARGE SCALE GENOMIC DNA]</scope>
    <source>
        <strain evidence="2">JCM 17919</strain>
    </source>
</reference>
<dbReference type="RefSeq" id="WP_345253653.1">
    <property type="nucleotide sequence ID" value="NZ_BAABGY010000002.1"/>
</dbReference>
<keyword evidence="2" id="KW-1185">Reference proteome</keyword>
<sequence length="128" mass="12935">MTPPSFTVPAAASGPGAAAGARPDIVLIEMLGADVRSAYALADAFRAQGCHVCLAGHPVAALPLEAGAHADTIFLGPGAGMFPLFLNDFRGGLPRRVYAGAPPGYGSAPAADCAATPPQPPTTRFFYL</sequence>
<name>A0ABP8GDY2_9BACT</name>
<comment type="caution">
    <text evidence="1">The sequence shown here is derived from an EMBL/GenBank/DDBJ whole genome shotgun (WGS) entry which is preliminary data.</text>
</comment>